<accession>A0ABU7KLR5</accession>
<dbReference type="Gene3D" id="1.20.120.1630">
    <property type="match status" value="1"/>
</dbReference>
<gene>
    <name evidence="6" type="ORF">Q8A49_03900</name>
</gene>
<dbReference type="GO" id="GO:0032259">
    <property type="term" value="P:methylation"/>
    <property type="evidence" value="ECO:0007669"/>
    <property type="project" value="UniProtKB-KW"/>
</dbReference>
<organism evidence="6 7">
    <name type="scientific">Nocardiopsis tropica</name>
    <dbReference type="NCBI Taxonomy" id="109330"/>
    <lineage>
        <taxon>Bacteria</taxon>
        <taxon>Bacillati</taxon>
        <taxon>Actinomycetota</taxon>
        <taxon>Actinomycetes</taxon>
        <taxon>Streptosporangiales</taxon>
        <taxon>Nocardiopsidaceae</taxon>
        <taxon>Nocardiopsis</taxon>
    </lineage>
</organism>
<evidence type="ECO:0000313" key="6">
    <source>
        <dbReference type="EMBL" id="MEE2049632.1"/>
    </source>
</evidence>
<dbReference type="EC" id="2.1.1.334" evidence="6"/>
<feature type="transmembrane region" description="Helical" evidence="5">
    <location>
        <begin position="45"/>
        <end position="68"/>
    </location>
</feature>
<dbReference type="Proteomes" id="UP001348641">
    <property type="component" value="Unassembled WGS sequence"/>
</dbReference>
<evidence type="ECO:0000256" key="2">
    <source>
        <dbReference type="ARBA" id="ARBA00022692"/>
    </source>
</evidence>
<reference evidence="6 7" key="1">
    <citation type="submission" date="2023-07" db="EMBL/GenBank/DDBJ databases">
        <authorList>
            <person name="Girao M."/>
            <person name="Carvalho M.F."/>
        </authorList>
    </citation>
    <scope>NUCLEOTIDE SEQUENCE [LARGE SCALE GENOMIC DNA]</scope>
    <source>
        <strain evidence="6 7">66/93</strain>
    </source>
</reference>
<dbReference type="InterPro" id="IPR007318">
    <property type="entry name" value="Phopholipid_MeTrfase"/>
</dbReference>
<protein>
    <submittedName>
        <fullName evidence="6">Isoprenylcysteine carboxylmethyltransferase family protein</fullName>
        <ecNumber evidence="6">2.1.1.100</ecNumber>
        <ecNumber evidence="6">2.1.1.334</ecNumber>
    </submittedName>
</protein>
<evidence type="ECO:0000256" key="3">
    <source>
        <dbReference type="ARBA" id="ARBA00022989"/>
    </source>
</evidence>
<dbReference type="GO" id="GO:0004671">
    <property type="term" value="F:protein C-terminal S-isoprenylcysteine carboxyl O-methyltransferase activity"/>
    <property type="evidence" value="ECO:0007669"/>
    <property type="project" value="UniProtKB-EC"/>
</dbReference>
<dbReference type="EC" id="2.1.1.100" evidence="6"/>
<dbReference type="InterPro" id="IPR052527">
    <property type="entry name" value="Metal_cation-efflux_comp"/>
</dbReference>
<sequence length="208" mass="21598">MFLTALVLYLLGLVLAFGVRTLVAWRRTGDTGFRRPDTTAFTASWWGSALFVGALVLGLAAPVAALVGPATSGTPGSVGAAGLVVMLLGLVLVLVSQAAMGTSWRIGVAEGERTDLVTHGVFALVRNPVFTGMGVLLLGQALAVPSALSVATVVVFAAAVQVQVRAIEEPYLLRTHGTAYLGYAARTGRFLPGIGRLAVHDTTTEEPR</sequence>
<keyword evidence="4 5" id="KW-0472">Membrane</keyword>
<name>A0ABU7KLR5_9ACTN</name>
<evidence type="ECO:0000256" key="4">
    <source>
        <dbReference type="ARBA" id="ARBA00023136"/>
    </source>
</evidence>
<feature type="transmembrane region" description="Helical" evidence="5">
    <location>
        <begin position="135"/>
        <end position="160"/>
    </location>
</feature>
<dbReference type="Pfam" id="PF04191">
    <property type="entry name" value="PEMT"/>
    <property type="match status" value="1"/>
</dbReference>
<keyword evidence="3 5" id="KW-1133">Transmembrane helix</keyword>
<feature type="transmembrane region" description="Helical" evidence="5">
    <location>
        <begin position="80"/>
        <end position="100"/>
    </location>
</feature>
<evidence type="ECO:0000256" key="1">
    <source>
        <dbReference type="ARBA" id="ARBA00004127"/>
    </source>
</evidence>
<comment type="caution">
    <text evidence="6">The sequence shown here is derived from an EMBL/GenBank/DDBJ whole genome shotgun (WGS) entry which is preliminary data.</text>
</comment>
<keyword evidence="2 5" id="KW-0812">Transmembrane</keyword>
<dbReference type="PANTHER" id="PTHR43847">
    <property type="entry name" value="BLL3993 PROTEIN"/>
    <property type="match status" value="1"/>
</dbReference>
<keyword evidence="6" id="KW-0808">Transferase</keyword>
<evidence type="ECO:0000313" key="7">
    <source>
        <dbReference type="Proteomes" id="UP001348641"/>
    </source>
</evidence>
<proteinExistence type="predicted"/>
<dbReference type="EMBL" id="JAUUCC010000006">
    <property type="protein sequence ID" value="MEE2049632.1"/>
    <property type="molecule type" value="Genomic_DNA"/>
</dbReference>
<dbReference type="PANTHER" id="PTHR43847:SF1">
    <property type="entry name" value="BLL3993 PROTEIN"/>
    <property type="match status" value="1"/>
</dbReference>
<dbReference type="RefSeq" id="WP_330156896.1">
    <property type="nucleotide sequence ID" value="NZ_BAAAJA010000005.1"/>
</dbReference>
<comment type="subcellular location">
    <subcellularLocation>
        <location evidence="1">Endomembrane system</location>
        <topology evidence="1">Multi-pass membrane protein</topology>
    </subcellularLocation>
</comment>
<keyword evidence="6" id="KW-0489">Methyltransferase</keyword>
<evidence type="ECO:0000256" key="5">
    <source>
        <dbReference type="SAM" id="Phobius"/>
    </source>
</evidence>